<evidence type="ECO:0000259" key="7">
    <source>
        <dbReference type="Pfam" id="PF25944"/>
    </source>
</evidence>
<dbReference type="Proteomes" id="UP000219285">
    <property type="component" value="Chromosome"/>
</dbReference>
<dbReference type="InterPro" id="IPR058625">
    <property type="entry name" value="MdtA-like_BSH"/>
</dbReference>
<feature type="region of interest" description="Disordered" evidence="4">
    <location>
        <begin position="398"/>
        <end position="435"/>
    </location>
</feature>
<dbReference type="SUPFAM" id="SSF111369">
    <property type="entry name" value="HlyD-like secretion proteins"/>
    <property type="match status" value="1"/>
</dbReference>
<dbReference type="Pfam" id="PF25967">
    <property type="entry name" value="RND-MFP_C"/>
    <property type="match status" value="1"/>
</dbReference>
<evidence type="ECO:0000256" key="1">
    <source>
        <dbReference type="ARBA" id="ARBA00004519"/>
    </source>
</evidence>
<evidence type="ECO:0000256" key="2">
    <source>
        <dbReference type="ARBA" id="ARBA00009477"/>
    </source>
</evidence>
<dbReference type="InterPro" id="IPR006143">
    <property type="entry name" value="RND_pump_MFP"/>
</dbReference>
<dbReference type="FunFam" id="2.40.420.20:FF:000001">
    <property type="entry name" value="Efflux RND transporter periplasmic adaptor subunit"/>
    <property type="match status" value="1"/>
</dbReference>
<keyword evidence="3" id="KW-0175">Coiled coil</keyword>
<dbReference type="Pfam" id="PF25917">
    <property type="entry name" value="BSH_RND"/>
    <property type="match status" value="1"/>
</dbReference>
<keyword evidence="10" id="KW-1185">Reference proteome</keyword>
<dbReference type="InterPro" id="IPR058626">
    <property type="entry name" value="MdtA-like_b-barrel"/>
</dbReference>
<feature type="domain" description="Multidrug resistance protein MdtA-like C-terminal permuted SH3" evidence="8">
    <location>
        <begin position="338"/>
        <end position="397"/>
    </location>
</feature>
<dbReference type="GO" id="GO:0022857">
    <property type="term" value="F:transmembrane transporter activity"/>
    <property type="evidence" value="ECO:0007669"/>
    <property type="project" value="InterPro"/>
</dbReference>
<protein>
    <submittedName>
        <fullName evidence="9">Efflux RND transporter periplasmic adaptor subunit</fullName>
    </submittedName>
</protein>
<dbReference type="GO" id="GO:0046677">
    <property type="term" value="P:response to antibiotic"/>
    <property type="evidence" value="ECO:0007669"/>
    <property type="project" value="TreeGrafter"/>
</dbReference>
<dbReference type="KEGG" id="apel:CA267_000165"/>
<dbReference type="RefSeq" id="WP_083638439.1">
    <property type="nucleotide sequence ID" value="NZ_CP052766.1"/>
</dbReference>
<feature type="domain" description="Multidrug resistance protein MdtA-like barrel-sandwich hybrid" evidence="6">
    <location>
        <begin position="95"/>
        <end position="237"/>
    </location>
</feature>
<reference evidence="9 10" key="2">
    <citation type="submission" date="2020-04" db="EMBL/GenBank/DDBJ databases">
        <title>Complete genome sequence of Alteromonas pelagimontana 5.12T.</title>
        <authorList>
            <person name="Sinha R.K."/>
            <person name="Krishnan K.P."/>
            <person name="Kurian J.P."/>
        </authorList>
    </citation>
    <scope>NUCLEOTIDE SEQUENCE [LARGE SCALE GENOMIC DNA]</scope>
    <source>
        <strain evidence="9 10">5.12</strain>
    </source>
</reference>
<dbReference type="AlphaFoldDB" id="A0A6M4M7W0"/>
<evidence type="ECO:0000313" key="10">
    <source>
        <dbReference type="Proteomes" id="UP000219285"/>
    </source>
</evidence>
<evidence type="ECO:0000259" key="5">
    <source>
        <dbReference type="Pfam" id="PF25876"/>
    </source>
</evidence>
<feature type="coiled-coil region" evidence="3">
    <location>
        <begin position="136"/>
        <end position="201"/>
    </location>
</feature>
<evidence type="ECO:0000256" key="3">
    <source>
        <dbReference type="SAM" id="Coils"/>
    </source>
</evidence>
<dbReference type="Gene3D" id="2.40.30.170">
    <property type="match status" value="1"/>
</dbReference>
<gene>
    <name evidence="9" type="ORF">CA267_000165</name>
</gene>
<dbReference type="Gene3D" id="1.10.287.470">
    <property type="entry name" value="Helix hairpin bin"/>
    <property type="match status" value="1"/>
</dbReference>
<dbReference type="InterPro" id="IPR058624">
    <property type="entry name" value="MdtA-like_HH"/>
</dbReference>
<dbReference type="NCBIfam" id="TIGR01730">
    <property type="entry name" value="RND_mfp"/>
    <property type="match status" value="1"/>
</dbReference>
<comment type="similarity">
    <text evidence="2">Belongs to the membrane fusion protein (MFP) (TC 8.A.1) family.</text>
</comment>
<proteinExistence type="inferred from homology"/>
<evidence type="ECO:0000259" key="6">
    <source>
        <dbReference type="Pfam" id="PF25917"/>
    </source>
</evidence>
<evidence type="ECO:0000313" key="9">
    <source>
        <dbReference type="EMBL" id="QJR79324.1"/>
    </source>
</evidence>
<evidence type="ECO:0000256" key="4">
    <source>
        <dbReference type="SAM" id="MobiDB-lite"/>
    </source>
</evidence>
<reference evidence="10" key="1">
    <citation type="submission" date="2014-12" db="EMBL/GenBank/DDBJ databases">
        <title>Complete genome sequence of a multi-drug resistant Klebsiella pneumoniae.</title>
        <authorList>
            <person name="Hua X."/>
            <person name="Chen Q."/>
            <person name="Li X."/>
            <person name="Feng Y."/>
            <person name="Ruan Z."/>
            <person name="Yu Y."/>
        </authorList>
    </citation>
    <scope>NUCLEOTIDE SEQUENCE [LARGE SCALE GENOMIC DNA]</scope>
    <source>
        <strain evidence="10">5.12</strain>
    </source>
</reference>
<dbReference type="Gene3D" id="2.40.50.100">
    <property type="match status" value="1"/>
</dbReference>
<dbReference type="PANTHER" id="PTHR30158:SF3">
    <property type="entry name" value="MULTIDRUG EFFLUX PUMP SUBUNIT ACRA-RELATED"/>
    <property type="match status" value="1"/>
</dbReference>
<accession>A0A6M4M7W0</accession>
<organism evidence="9 10">
    <name type="scientific">Alteromonas pelagimontana</name>
    <dbReference type="NCBI Taxonomy" id="1858656"/>
    <lineage>
        <taxon>Bacteria</taxon>
        <taxon>Pseudomonadati</taxon>
        <taxon>Pseudomonadota</taxon>
        <taxon>Gammaproteobacteria</taxon>
        <taxon>Alteromonadales</taxon>
        <taxon>Alteromonadaceae</taxon>
        <taxon>Alteromonas/Salinimonas group</taxon>
        <taxon>Alteromonas</taxon>
    </lineage>
</organism>
<feature type="compositionally biased region" description="Polar residues" evidence="4">
    <location>
        <begin position="52"/>
        <end position="63"/>
    </location>
</feature>
<dbReference type="InterPro" id="IPR058627">
    <property type="entry name" value="MdtA-like_C"/>
</dbReference>
<feature type="domain" description="Multidrug resistance protein MdtA-like beta-barrel" evidence="7">
    <location>
        <begin position="242"/>
        <end position="331"/>
    </location>
</feature>
<dbReference type="EMBL" id="CP052766">
    <property type="protein sequence ID" value="QJR79324.1"/>
    <property type="molecule type" value="Genomic_DNA"/>
</dbReference>
<name>A0A6M4M7W0_9ALTE</name>
<dbReference type="PANTHER" id="PTHR30158">
    <property type="entry name" value="ACRA/E-RELATED COMPONENT OF DRUG EFFLUX TRANSPORTER"/>
    <property type="match status" value="1"/>
</dbReference>
<dbReference type="Pfam" id="PF25944">
    <property type="entry name" value="Beta-barrel_RND"/>
    <property type="match status" value="1"/>
</dbReference>
<feature type="region of interest" description="Disordered" evidence="4">
    <location>
        <begin position="37"/>
        <end position="68"/>
    </location>
</feature>
<dbReference type="Pfam" id="PF25876">
    <property type="entry name" value="HH_MFP_RND"/>
    <property type="match status" value="1"/>
</dbReference>
<dbReference type="OrthoDB" id="9800613at2"/>
<comment type="subcellular location">
    <subcellularLocation>
        <location evidence="1">Cell inner membrane</location>
        <topology evidence="1">Lipid-anchor</topology>
    </subcellularLocation>
</comment>
<feature type="compositionally biased region" description="Basic and acidic residues" evidence="4">
    <location>
        <begin position="42"/>
        <end position="51"/>
    </location>
</feature>
<feature type="domain" description="Multidrug resistance protein MdtA-like alpha-helical hairpin" evidence="5">
    <location>
        <begin position="136"/>
        <end position="205"/>
    </location>
</feature>
<evidence type="ECO:0000259" key="8">
    <source>
        <dbReference type="Pfam" id="PF25967"/>
    </source>
</evidence>
<sequence length="435" mass="47530">MIHFPLSTKTVLRRQAWCIKIFVTLLMIGTGITGCSENSGATKEKGAEQGKQEGSQETQQPGSAGSRPVPVAFVEVAPTQIQYTEKLPGRVVSYRIAEIRPQVSGIIQARFFEEGSFVEQGEQLYQIDPARYQADLEVAQANLENAQATVNNALAIVGRYETLADINALSEQEFDNAKMELKQAQASVSQAEAEVKTAKINLAYTKVYAPISGFISPSSVTKGALVTQQQQEALATIRQLDPVFVDLSQSVGDAQQLKARLIESRIEERDDQEFEVSLFFAESGEPYPYKGKLDATDLAVDQQTGAIRLRSVFPNPDNLLLPGLFVRASIEDLSSSEALVVPQQSVTIGEGGKQHVWVIDKKDKVSKRAIQTGVAYEDKWVIEDGLQPGERVVVEGTMTLKDGAPVKPEKFSSQNQSDNNRGKPAKEAQQSGQAL</sequence>
<dbReference type="GO" id="GO:0005886">
    <property type="term" value="C:plasma membrane"/>
    <property type="evidence" value="ECO:0007669"/>
    <property type="project" value="UniProtKB-SubCell"/>
</dbReference>
<dbReference type="Gene3D" id="2.40.420.20">
    <property type="match status" value="1"/>
</dbReference>